<feature type="chain" id="PRO_5002078847" evidence="1">
    <location>
        <begin position="21"/>
        <end position="142"/>
    </location>
</feature>
<evidence type="ECO:0000313" key="2">
    <source>
        <dbReference type="EMBL" id="KHN88549.1"/>
    </source>
</evidence>
<dbReference type="Gene3D" id="3.60.15.10">
    <property type="entry name" value="Ribonuclease Z/Hydroxyacylglutathione hydrolase-like"/>
    <property type="match status" value="1"/>
</dbReference>
<dbReference type="EMBL" id="JPKZ01000212">
    <property type="protein sequence ID" value="KHN88549.1"/>
    <property type="molecule type" value="Genomic_DNA"/>
</dbReference>
<dbReference type="STRING" id="6265.A0A0B2W4E6"/>
<dbReference type="OrthoDB" id="449487at2759"/>
<reference evidence="2 3" key="1">
    <citation type="submission" date="2014-11" db="EMBL/GenBank/DDBJ databases">
        <title>Genetic blueprint of the zoonotic pathogen Toxocara canis.</title>
        <authorList>
            <person name="Zhu X.-Q."/>
            <person name="Korhonen P.K."/>
            <person name="Cai H."/>
            <person name="Young N.D."/>
            <person name="Nejsum P."/>
            <person name="von Samson-Himmelstjerna G."/>
            <person name="Boag P.R."/>
            <person name="Tan P."/>
            <person name="Li Q."/>
            <person name="Min J."/>
            <person name="Yang Y."/>
            <person name="Wang X."/>
            <person name="Fang X."/>
            <person name="Hall R.S."/>
            <person name="Hofmann A."/>
            <person name="Sternberg P.W."/>
            <person name="Jex A.R."/>
            <person name="Gasser R.B."/>
        </authorList>
    </citation>
    <scope>NUCLEOTIDE SEQUENCE [LARGE SCALE GENOMIC DNA]</scope>
    <source>
        <strain evidence="2">PN_DK_2014</strain>
    </source>
</reference>
<evidence type="ECO:0000256" key="1">
    <source>
        <dbReference type="SAM" id="SignalP"/>
    </source>
</evidence>
<sequence>MLKLMRCLLKVIHLIHYLIFDVLFSMKEHSITFRCMYILYTTTWIGKWYTRRQLRRAAEKTPNGHSFKKTFPCGEVNVTAIAVNEDNYSYMVVCEESGDCALVDVGDAKPVLKTLDETARTPSAVLSTHKHWYVCCAVSNLC</sequence>
<evidence type="ECO:0000313" key="3">
    <source>
        <dbReference type="Proteomes" id="UP000031036"/>
    </source>
</evidence>
<dbReference type="AlphaFoldDB" id="A0A0B2W4E6"/>
<keyword evidence="2" id="KW-0378">Hydrolase</keyword>
<feature type="signal peptide" evidence="1">
    <location>
        <begin position="1"/>
        <end position="20"/>
    </location>
</feature>
<dbReference type="SUPFAM" id="SSF56281">
    <property type="entry name" value="Metallo-hydrolase/oxidoreductase"/>
    <property type="match status" value="1"/>
</dbReference>
<dbReference type="InterPro" id="IPR036866">
    <property type="entry name" value="RibonucZ/Hydroxyglut_hydro"/>
</dbReference>
<dbReference type="PANTHER" id="PTHR11935">
    <property type="entry name" value="BETA LACTAMASE DOMAIN"/>
    <property type="match status" value="1"/>
</dbReference>
<accession>A0A0B2W4E6</accession>
<dbReference type="OMA" id="ESGDCAL"/>
<organism evidence="2 3">
    <name type="scientific">Toxocara canis</name>
    <name type="common">Canine roundworm</name>
    <dbReference type="NCBI Taxonomy" id="6265"/>
    <lineage>
        <taxon>Eukaryota</taxon>
        <taxon>Metazoa</taxon>
        <taxon>Ecdysozoa</taxon>
        <taxon>Nematoda</taxon>
        <taxon>Chromadorea</taxon>
        <taxon>Rhabditida</taxon>
        <taxon>Spirurina</taxon>
        <taxon>Ascaridomorpha</taxon>
        <taxon>Ascaridoidea</taxon>
        <taxon>Toxocaridae</taxon>
        <taxon>Toxocara</taxon>
    </lineage>
</organism>
<protein>
    <submittedName>
        <fullName evidence="2">Putative hydrolase PNKD</fullName>
    </submittedName>
</protein>
<keyword evidence="1" id="KW-0732">Signal</keyword>
<dbReference type="GO" id="GO:0016787">
    <property type="term" value="F:hydrolase activity"/>
    <property type="evidence" value="ECO:0007669"/>
    <property type="project" value="UniProtKB-KW"/>
</dbReference>
<proteinExistence type="predicted"/>
<dbReference type="Proteomes" id="UP000031036">
    <property type="component" value="Unassembled WGS sequence"/>
</dbReference>
<dbReference type="PANTHER" id="PTHR11935:SF116">
    <property type="entry name" value="HYDROLASE PNKD-RELATED"/>
    <property type="match status" value="1"/>
</dbReference>
<name>A0A0B2W4E6_TOXCA</name>
<gene>
    <name evidence="2" type="primary">Pnkd</name>
    <name evidence="2" type="ORF">Tcan_07292</name>
</gene>
<comment type="caution">
    <text evidence="2">The sequence shown here is derived from an EMBL/GenBank/DDBJ whole genome shotgun (WGS) entry which is preliminary data.</text>
</comment>
<keyword evidence="3" id="KW-1185">Reference proteome</keyword>